<evidence type="ECO:0000313" key="3">
    <source>
        <dbReference type="Proteomes" id="UP000323161"/>
    </source>
</evidence>
<dbReference type="AlphaFoldDB" id="A0A5B0VMM4"/>
<sequence length="311" mass="35953">MSLDKEFLEYPWRSYGYDHERYDWSMLEDRAPVTWPDGKKLAVWINTSLEFYPLNQRGVPFKVPNGMKMPYPDLRHFTLRDYGNRVGIYRCLKAFERFGVRPTFAINTQLAQETPYLLEQLKAFDGEILCHGWNMDHLHYGGQDEQEEAELVKRSVDTLRELSGQPVRGWLSPAKNQSWNTPDLLAANGIEYCCDWVNDDMPYEFKTSNGPLTIMPLSTELEDQFIIGQNLHSEDSWVEQVKDAFDYLLEEARAQGGRMLALNIHPWLIGQPHRISSLEAVLDYVTGHDDVWQATASEILDVFAKQAGKEV</sequence>
<dbReference type="PANTHER" id="PTHR43123:SF4">
    <property type="entry name" value="POLYSACCHARIDE DEACETYLASE"/>
    <property type="match status" value="1"/>
</dbReference>
<keyword evidence="3" id="KW-1185">Reference proteome</keyword>
<name>A0A5B0VMM4_9GAMM</name>
<organism evidence="2 3">
    <name type="scientific">Marinobacter salinexigens</name>
    <dbReference type="NCBI Taxonomy" id="2919747"/>
    <lineage>
        <taxon>Bacteria</taxon>
        <taxon>Pseudomonadati</taxon>
        <taxon>Pseudomonadota</taxon>
        <taxon>Gammaproteobacteria</taxon>
        <taxon>Pseudomonadales</taxon>
        <taxon>Marinobacteraceae</taxon>
        <taxon>Marinobacter</taxon>
    </lineage>
</organism>
<protein>
    <submittedName>
        <fullName evidence="2">Polysaccharide deacetylase family protein</fullName>
    </submittedName>
</protein>
<dbReference type="Gene3D" id="3.20.20.370">
    <property type="entry name" value="Glycoside hydrolase/deacetylase"/>
    <property type="match status" value="1"/>
</dbReference>
<proteinExistence type="predicted"/>
<dbReference type="GO" id="GO:0016810">
    <property type="term" value="F:hydrolase activity, acting on carbon-nitrogen (but not peptide) bonds"/>
    <property type="evidence" value="ECO:0007669"/>
    <property type="project" value="InterPro"/>
</dbReference>
<reference evidence="2 3" key="1">
    <citation type="submission" date="2019-08" db="EMBL/GenBank/DDBJ databases">
        <title>Marinobacter ZYF650 sp. nov., a marine bacterium isolated from seawater of the Mariana trench.</title>
        <authorList>
            <person name="Ahmad W."/>
        </authorList>
    </citation>
    <scope>NUCLEOTIDE SEQUENCE [LARGE SCALE GENOMIC DNA]</scope>
    <source>
        <strain evidence="2 3">ZYF650</strain>
    </source>
</reference>
<dbReference type="InterPro" id="IPR011330">
    <property type="entry name" value="Glyco_hydro/deAcase_b/a-brl"/>
</dbReference>
<dbReference type="Proteomes" id="UP000323161">
    <property type="component" value="Unassembled WGS sequence"/>
</dbReference>
<dbReference type="EMBL" id="VTUU01000001">
    <property type="protein sequence ID" value="KAA1175847.1"/>
    <property type="molecule type" value="Genomic_DNA"/>
</dbReference>
<evidence type="ECO:0000313" key="2">
    <source>
        <dbReference type="EMBL" id="KAA1175847.1"/>
    </source>
</evidence>
<dbReference type="InterPro" id="IPR002509">
    <property type="entry name" value="NODB_dom"/>
</dbReference>
<dbReference type="CDD" id="cd10979">
    <property type="entry name" value="CE4_PuuE_like"/>
    <property type="match status" value="1"/>
</dbReference>
<dbReference type="PANTHER" id="PTHR43123">
    <property type="entry name" value="POLYSACCHARIDE DEACETYLASE-RELATED"/>
    <property type="match status" value="1"/>
</dbReference>
<accession>A0A5B0VMM4</accession>
<dbReference type="GO" id="GO:0005975">
    <property type="term" value="P:carbohydrate metabolic process"/>
    <property type="evidence" value="ECO:0007669"/>
    <property type="project" value="InterPro"/>
</dbReference>
<dbReference type="Pfam" id="PF01522">
    <property type="entry name" value="Polysacc_deac_1"/>
    <property type="match status" value="1"/>
</dbReference>
<dbReference type="SUPFAM" id="SSF88713">
    <property type="entry name" value="Glycoside hydrolase/deacetylase"/>
    <property type="match status" value="1"/>
</dbReference>
<dbReference type="RefSeq" id="WP_149598486.1">
    <property type="nucleotide sequence ID" value="NZ_VTUU01000001.1"/>
</dbReference>
<comment type="caution">
    <text evidence="2">The sequence shown here is derived from an EMBL/GenBank/DDBJ whole genome shotgun (WGS) entry which is preliminary data.</text>
</comment>
<feature type="domain" description="NodB homology" evidence="1">
    <location>
        <begin position="89"/>
        <end position="192"/>
    </location>
</feature>
<evidence type="ECO:0000259" key="1">
    <source>
        <dbReference type="Pfam" id="PF01522"/>
    </source>
</evidence>
<gene>
    <name evidence="2" type="ORF">FWJ25_01555</name>
</gene>